<dbReference type="InterPro" id="IPR011009">
    <property type="entry name" value="Kinase-like_dom_sf"/>
</dbReference>
<dbReference type="Gene3D" id="1.10.510.10">
    <property type="entry name" value="Transferase(Phosphotransferase) domain 1"/>
    <property type="match status" value="2"/>
</dbReference>
<dbReference type="SUPFAM" id="SSF56112">
    <property type="entry name" value="Protein kinase-like (PK-like)"/>
    <property type="match status" value="2"/>
</dbReference>
<evidence type="ECO:0000256" key="9">
    <source>
        <dbReference type="PROSITE-ProRule" id="PRU10141"/>
    </source>
</evidence>
<dbReference type="InterPro" id="IPR017441">
    <property type="entry name" value="Protein_kinase_ATP_BS"/>
</dbReference>
<dbReference type="EMBL" id="KY684083">
    <property type="protein sequence ID" value="ARF08916.1"/>
    <property type="molecule type" value="Genomic_DNA"/>
</dbReference>
<evidence type="ECO:0000256" key="2">
    <source>
        <dbReference type="ARBA" id="ARBA00022527"/>
    </source>
</evidence>
<proteinExistence type="predicted"/>
<keyword evidence="3" id="KW-0808">Transferase</keyword>
<dbReference type="Pfam" id="PF00069">
    <property type="entry name" value="Pkinase"/>
    <property type="match status" value="2"/>
</dbReference>
<keyword evidence="4 9" id="KW-0547">Nucleotide-binding</keyword>
<evidence type="ECO:0000256" key="5">
    <source>
        <dbReference type="ARBA" id="ARBA00022777"/>
    </source>
</evidence>
<organism evidence="12">
    <name type="scientific">Catovirus CTV1</name>
    <dbReference type="NCBI Taxonomy" id="1977631"/>
    <lineage>
        <taxon>Viruses</taxon>
        <taxon>Varidnaviria</taxon>
        <taxon>Bamfordvirae</taxon>
        <taxon>Nucleocytoviricota</taxon>
        <taxon>Megaviricetes</taxon>
        <taxon>Imitervirales</taxon>
        <taxon>Mimiviridae</taxon>
        <taxon>Klosneuvirinae</taxon>
        <taxon>Catovirus</taxon>
    </lineage>
</organism>
<evidence type="ECO:0000256" key="10">
    <source>
        <dbReference type="SAM" id="MobiDB-lite"/>
    </source>
</evidence>
<dbReference type="PANTHER" id="PTHR47634">
    <property type="entry name" value="PROTEIN KINASE DOMAIN-CONTAINING PROTEIN-RELATED"/>
    <property type="match status" value="1"/>
</dbReference>
<reference evidence="12" key="1">
    <citation type="journal article" date="2017" name="Science">
        <title>Giant viruses with an expanded complement of translation system components.</title>
        <authorList>
            <person name="Schulz F."/>
            <person name="Yutin N."/>
            <person name="Ivanova N.N."/>
            <person name="Ortega D.R."/>
            <person name="Lee T.K."/>
            <person name="Vierheilig J."/>
            <person name="Daims H."/>
            <person name="Horn M."/>
            <person name="Wagner M."/>
            <person name="Jensen G.J."/>
            <person name="Kyrpides N.C."/>
            <person name="Koonin E.V."/>
            <person name="Woyke T."/>
        </authorList>
    </citation>
    <scope>NUCLEOTIDE SEQUENCE</scope>
    <source>
        <strain evidence="12">CTV1</strain>
    </source>
</reference>
<dbReference type="InterPro" id="IPR000719">
    <property type="entry name" value="Prot_kinase_dom"/>
</dbReference>
<dbReference type="PROSITE" id="PS00107">
    <property type="entry name" value="PROTEIN_KINASE_ATP"/>
    <property type="match status" value="1"/>
</dbReference>
<evidence type="ECO:0000256" key="3">
    <source>
        <dbReference type="ARBA" id="ARBA00022679"/>
    </source>
</evidence>
<keyword evidence="5 12" id="KW-0418">Kinase</keyword>
<comment type="catalytic activity">
    <reaction evidence="8">
        <text>L-seryl-[protein] + ATP = O-phospho-L-seryl-[protein] + ADP + H(+)</text>
        <dbReference type="Rhea" id="RHEA:17989"/>
        <dbReference type="Rhea" id="RHEA-COMP:9863"/>
        <dbReference type="Rhea" id="RHEA-COMP:11604"/>
        <dbReference type="ChEBI" id="CHEBI:15378"/>
        <dbReference type="ChEBI" id="CHEBI:29999"/>
        <dbReference type="ChEBI" id="CHEBI:30616"/>
        <dbReference type="ChEBI" id="CHEBI:83421"/>
        <dbReference type="ChEBI" id="CHEBI:456216"/>
        <dbReference type="EC" id="2.7.11.1"/>
    </reaction>
</comment>
<evidence type="ECO:0000256" key="6">
    <source>
        <dbReference type="ARBA" id="ARBA00022840"/>
    </source>
</evidence>
<dbReference type="GO" id="GO:0004674">
    <property type="term" value="F:protein serine/threonine kinase activity"/>
    <property type="evidence" value="ECO:0007669"/>
    <property type="project" value="UniProtKB-KW"/>
</dbReference>
<protein>
    <recommendedName>
        <fullName evidence="1">non-specific serine/threonine protein kinase</fullName>
        <ecNumber evidence="1">2.7.11.1</ecNumber>
    </recommendedName>
</protein>
<gene>
    <name evidence="12" type="ORF">Catovirus_1_966</name>
</gene>
<dbReference type="GO" id="GO:0050684">
    <property type="term" value="P:regulation of mRNA processing"/>
    <property type="evidence" value="ECO:0007669"/>
    <property type="project" value="TreeGrafter"/>
</dbReference>
<evidence type="ECO:0000256" key="7">
    <source>
        <dbReference type="ARBA" id="ARBA00047899"/>
    </source>
</evidence>
<dbReference type="PROSITE" id="PS50011">
    <property type="entry name" value="PROTEIN_KINASE_DOM"/>
    <property type="match status" value="1"/>
</dbReference>
<dbReference type="PANTHER" id="PTHR47634:SF9">
    <property type="entry name" value="PROTEIN KINASE DOMAIN-CONTAINING PROTEIN-RELATED"/>
    <property type="match status" value="1"/>
</dbReference>
<evidence type="ECO:0000313" key="12">
    <source>
        <dbReference type="EMBL" id="ARF08916.1"/>
    </source>
</evidence>
<dbReference type="InterPro" id="IPR008271">
    <property type="entry name" value="Ser/Thr_kinase_AS"/>
</dbReference>
<evidence type="ECO:0000256" key="1">
    <source>
        <dbReference type="ARBA" id="ARBA00012513"/>
    </source>
</evidence>
<evidence type="ECO:0000259" key="11">
    <source>
        <dbReference type="PROSITE" id="PS50011"/>
    </source>
</evidence>
<feature type="domain" description="Protein kinase" evidence="11">
    <location>
        <begin position="25"/>
        <end position="446"/>
    </location>
</feature>
<dbReference type="PROSITE" id="PS00108">
    <property type="entry name" value="PROTEIN_KINASE_ST"/>
    <property type="match status" value="1"/>
</dbReference>
<evidence type="ECO:0000256" key="8">
    <source>
        <dbReference type="ARBA" id="ARBA00048679"/>
    </source>
</evidence>
<sequence>MSFCSKDLNKQSFFDWTGKIFRNKYLLLKKLGVGSFSSVWMAISQKDNKLFAVKIHYIEDYKAGKKEARLLDKIKSKNSKYIVNYIESFCVPQHEDYNNEEHNGKEHFCIVMELMACSLYDVIKNGKYKNGLPINVVVNVIHQVICALKELNSIGYMHTDIKPENILIDGISDQNKKIIDFVCSRKYNDALKSNRKKISKKYTLTEINQKAAEITLKEFFENEQIYSDNNSDIDSDHSTTNSDDGYKFSESDIDSGNYSDSESSDNNYCIIGDDILLKCKIKLSDLGTCLNIKENEKNLNFDIQTRYYRAPEVLLNCSYNENCDIWSIGCTFFELITGNILFDPNSYESIGKERYHLYDIQTKVGIIPLEIIKKSPLYEIYFKQNGLLKGFHNFPPRPLWHFLQDNFSTDYDKEFITIVSNFIMGCLNVDFNKRFTTDICLNHSIFNNIS</sequence>
<comment type="catalytic activity">
    <reaction evidence="7">
        <text>L-threonyl-[protein] + ATP = O-phospho-L-threonyl-[protein] + ADP + H(+)</text>
        <dbReference type="Rhea" id="RHEA:46608"/>
        <dbReference type="Rhea" id="RHEA-COMP:11060"/>
        <dbReference type="Rhea" id="RHEA-COMP:11605"/>
        <dbReference type="ChEBI" id="CHEBI:15378"/>
        <dbReference type="ChEBI" id="CHEBI:30013"/>
        <dbReference type="ChEBI" id="CHEBI:30616"/>
        <dbReference type="ChEBI" id="CHEBI:61977"/>
        <dbReference type="ChEBI" id="CHEBI:456216"/>
        <dbReference type="EC" id="2.7.11.1"/>
    </reaction>
</comment>
<dbReference type="SMART" id="SM00220">
    <property type="entry name" value="S_TKc"/>
    <property type="match status" value="1"/>
</dbReference>
<dbReference type="EC" id="2.7.11.1" evidence="1"/>
<dbReference type="GO" id="GO:0005524">
    <property type="term" value="F:ATP binding"/>
    <property type="evidence" value="ECO:0007669"/>
    <property type="project" value="UniProtKB-UniRule"/>
</dbReference>
<feature type="compositionally biased region" description="Low complexity" evidence="10">
    <location>
        <begin position="228"/>
        <end position="243"/>
    </location>
</feature>
<dbReference type="InterPro" id="IPR051334">
    <property type="entry name" value="SRPK"/>
</dbReference>
<feature type="region of interest" description="Disordered" evidence="10">
    <location>
        <begin position="228"/>
        <end position="247"/>
    </location>
</feature>
<keyword evidence="6 9" id="KW-0067">ATP-binding</keyword>
<name>A0A1V0SB41_9VIRU</name>
<accession>A0A1V0SB41</accession>
<evidence type="ECO:0000256" key="4">
    <source>
        <dbReference type="ARBA" id="ARBA00022741"/>
    </source>
</evidence>
<keyword evidence="2 12" id="KW-0723">Serine/threonine-protein kinase</keyword>
<feature type="binding site" evidence="9">
    <location>
        <position position="54"/>
    </location>
    <ligand>
        <name>ATP</name>
        <dbReference type="ChEBI" id="CHEBI:30616"/>
    </ligand>
</feature>